<dbReference type="EMBL" id="LXSL01000028">
    <property type="protein sequence ID" value="OAM26911.1"/>
    <property type="molecule type" value="Genomic_DNA"/>
</dbReference>
<evidence type="ECO:0000313" key="2">
    <source>
        <dbReference type="EMBL" id="OAM26911.1"/>
    </source>
</evidence>
<keyword evidence="1" id="KW-0175">Coiled coil</keyword>
<protein>
    <submittedName>
        <fullName evidence="2">Uncharacterized protein</fullName>
    </submittedName>
</protein>
<reference evidence="3" key="1">
    <citation type="submission" date="2016-05" db="EMBL/GenBank/DDBJ databases">
        <title>Draft genome of Corynebacterium afermentans subsp. afermentans LCDC 88199T.</title>
        <authorList>
            <person name="Bernier A.-M."/>
            <person name="Bernard K."/>
        </authorList>
    </citation>
    <scope>NUCLEOTIDE SEQUENCE [LARGE SCALE GENOMIC DNA]</scope>
    <source>
        <strain evidence="3">NML02-A-017</strain>
    </source>
</reference>
<name>A0A1A9RWX2_9NEIS</name>
<organism evidence="2 3">
    <name type="scientific">Eikenella longinqua</name>
    <dbReference type="NCBI Taxonomy" id="1795827"/>
    <lineage>
        <taxon>Bacteria</taxon>
        <taxon>Pseudomonadati</taxon>
        <taxon>Pseudomonadota</taxon>
        <taxon>Betaproteobacteria</taxon>
        <taxon>Neisseriales</taxon>
        <taxon>Neisseriaceae</taxon>
        <taxon>Eikenella</taxon>
    </lineage>
</organism>
<evidence type="ECO:0000256" key="1">
    <source>
        <dbReference type="SAM" id="Coils"/>
    </source>
</evidence>
<proteinExistence type="predicted"/>
<dbReference type="AlphaFoldDB" id="A0A1A9RWX2"/>
<sequence length="105" mass="12222">MAPSGISVRCPQCGGRTVELSYKIPLLPKSKIKSWQTLHQQLLSEREQYQADLAYRLTRYKHELEREIDAIQQKLAEGKLHPQHSKKLRATLKQKENQYKNCSFG</sequence>
<accession>A0A1A9RWX2</accession>
<evidence type="ECO:0000313" key="3">
    <source>
        <dbReference type="Proteomes" id="UP000077885"/>
    </source>
</evidence>
<feature type="coiled-coil region" evidence="1">
    <location>
        <begin position="32"/>
        <end position="81"/>
    </location>
</feature>
<keyword evidence="3" id="KW-1185">Reference proteome</keyword>
<gene>
    <name evidence="2" type="ORF">A7P95_08200</name>
</gene>
<comment type="caution">
    <text evidence="2">The sequence shown here is derived from an EMBL/GenBank/DDBJ whole genome shotgun (WGS) entry which is preliminary data.</text>
</comment>
<dbReference type="Proteomes" id="UP000077885">
    <property type="component" value="Unassembled WGS sequence"/>
</dbReference>